<comment type="subcellular location">
    <subcellularLocation>
        <location evidence="1">Membrane</location>
        <topology evidence="1">Multi-pass membrane protein</topology>
    </subcellularLocation>
</comment>
<gene>
    <name evidence="15" type="primary">LOC105848809</name>
</gene>
<keyword evidence="10" id="KW-0675">Receptor</keyword>
<reference evidence="15" key="2">
    <citation type="submission" date="2025-08" db="UniProtKB">
        <authorList>
            <consortium name="RefSeq"/>
        </authorList>
    </citation>
    <scope>IDENTIFICATION</scope>
</reference>
<evidence type="ECO:0000256" key="2">
    <source>
        <dbReference type="ARBA" id="ARBA00022543"/>
    </source>
</evidence>
<keyword evidence="4 12" id="KW-0812">Transmembrane</keyword>
<dbReference type="InterPro" id="IPR027430">
    <property type="entry name" value="Retinal_BS"/>
</dbReference>
<dbReference type="PROSITE" id="PS00238">
    <property type="entry name" value="OPSIN"/>
    <property type="match status" value="1"/>
</dbReference>
<keyword evidence="2" id="KW-0600">Photoreceptor protein</keyword>
<feature type="transmembrane region" description="Helical" evidence="12">
    <location>
        <begin position="257"/>
        <end position="275"/>
    </location>
</feature>
<feature type="transmembrane region" description="Helical" evidence="12">
    <location>
        <begin position="6"/>
        <end position="27"/>
    </location>
</feature>
<keyword evidence="3" id="KW-0716">Sensory transduction</keyword>
<dbReference type="InterPro" id="IPR050125">
    <property type="entry name" value="GPCR_opsins"/>
</dbReference>
<protein>
    <submittedName>
        <fullName evidence="15">Melanopsin-B</fullName>
    </submittedName>
</protein>
<evidence type="ECO:0000256" key="7">
    <source>
        <dbReference type="ARBA" id="ARBA00022991"/>
    </source>
</evidence>
<evidence type="ECO:0000256" key="5">
    <source>
        <dbReference type="ARBA" id="ARBA00022925"/>
    </source>
</evidence>
<keyword evidence="8" id="KW-0297">G-protein coupled receptor</keyword>
<evidence type="ECO:0000256" key="12">
    <source>
        <dbReference type="SAM" id="Phobius"/>
    </source>
</evidence>
<feature type="transmembrane region" description="Helical" evidence="12">
    <location>
        <begin position="34"/>
        <end position="55"/>
    </location>
</feature>
<evidence type="ECO:0000256" key="1">
    <source>
        <dbReference type="ARBA" id="ARBA00004141"/>
    </source>
</evidence>
<dbReference type="GeneID" id="105848809"/>
<feature type="transmembrane region" description="Helical" evidence="12">
    <location>
        <begin position="219"/>
        <end position="245"/>
    </location>
</feature>
<evidence type="ECO:0000256" key="9">
    <source>
        <dbReference type="ARBA" id="ARBA00023136"/>
    </source>
</evidence>
<evidence type="ECO:0000259" key="13">
    <source>
        <dbReference type="PROSITE" id="PS50262"/>
    </source>
</evidence>
<dbReference type="SUPFAM" id="SSF81321">
    <property type="entry name" value="Family A G protein-coupled receptor-like"/>
    <property type="match status" value="1"/>
</dbReference>
<dbReference type="PANTHER" id="PTHR24240">
    <property type="entry name" value="OPSIN"/>
    <property type="match status" value="1"/>
</dbReference>
<keyword evidence="6 12" id="KW-1133">Transmembrane helix</keyword>
<evidence type="ECO:0000256" key="3">
    <source>
        <dbReference type="ARBA" id="ARBA00022606"/>
    </source>
</evidence>
<dbReference type="InterPro" id="IPR017452">
    <property type="entry name" value="GPCR_Rhodpsn_7TM"/>
</dbReference>
<dbReference type="Pfam" id="PF00001">
    <property type="entry name" value="7tm_1"/>
    <property type="match status" value="1"/>
</dbReference>
<sequence>MDAVRTTLLTIALCAIITNIVSVYFLYKKRLKNNYVILCINLSLSDLLQSFAGYIPVIFFKPNLQKATTLCKLSAFFVAFPSFTTIATLTAISLSRLLLLTTRYNINQINYKKLFTKVAILSWVYGFTWAVLPLLGFSSYALENTNTRCSINFSLRNRIEKVYLILLMAFVFFIPVLIILSSCYFTADLMSTKYKYFCLTYGKENVEAKRFKEKEKKAFSSFILMVFSFIVCWTPYTIIGCLSTFTSAKTPKWLTEVASLFAKLSALVNPFVYFWKDTLLKKSTIFKRKQESKLFNIDINRYR</sequence>
<keyword evidence="9 12" id="KW-0472">Membrane</keyword>
<dbReference type="PRINTS" id="PR00237">
    <property type="entry name" value="GPCRRHODOPSN"/>
</dbReference>
<evidence type="ECO:0000256" key="10">
    <source>
        <dbReference type="ARBA" id="ARBA00023170"/>
    </source>
</evidence>
<evidence type="ECO:0000256" key="6">
    <source>
        <dbReference type="ARBA" id="ARBA00022989"/>
    </source>
</evidence>
<feature type="domain" description="G-protein coupled receptors family 1 profile" evidence="13">
    <location>
        <begin position="18"/>
        <end position="273"/>
    </location>
</feature>
<dbReference type="InterPro" id="IPR000276">
    <property type="entry name" value="GPCR_Rhodpsn"/>
</dbReference>
<reference evidence="14" key="1">
    <citation type="submission" date="2025-05" db="UniProtKB">
        <authorList>
            <consortium name="RefSeq"/>
        </authorList>
    </citation>
    <scope>NUCLEOTIDE SEQUENCE [LARGE SCALE GENOMIC DNA]</scope>
</reference>
<keyword evidence="11" id="KW-0807">Transducer</keyword>
<dbReference type="PROSITE" id="PS50262">
    <property type="entry name" value="G_PROTEIN_RECEP_F1_2"/>
    <property type="match status" value="1"/>
</dbReference>
<evidence type="ECO:0000256" key="4">
    <source>
        <dbReference type="ARBA" id="ARBA00022692"/>
    </source>
</evidence>
<evidence type="ECO:0000256" key="8">
    <source>
        <dbReference type="ARBA" id="ARBA00023040"/>
    </source>
</evidence>
<proteinExistence type="predicted"/>
<dbReference type="Proteomes" id="UP001652625">
    <property type="component" value="Chromosome 01"/>
</dbReference>
<keyword evidence="7" id="KW-0157">Chromophore</keyword>
<feature type="transmembrane region" description="Helical" evidence="12">
    <location>
        <begin position="120"/>
        <end position="142"/>
    </location>
</feature>
<evidence type="ECO:0000313" key="15">
    <source>
        <dbReference type="RefSeq" id="XP_065644803.1"/>
    </source>
</evidence>
<evidence type="ECO:0000256" key="11">
    <source>
        <dbReference type="ARBA" id="ARBA00023224"/>
    </source>
</evidence>
<feature type="transmembrane region" description="Helical" evidence="12">
    <location>
        <begin position="75"/>
        <end position="99"/>
    </location>
</feature>
<keyword evidence="14" id="KW-1185">Reference proteome</keyword>
<accession>A0ABM4B7G8</accession>
<dbReference type="Gene3D" id="1.20.1070.10">
    <property type="entry name" value="Rhodopsin 7-helix transmembrane proteins"/>
    <property type="match status" value="1"/>
</dbReference>
<dbReference type="RefSeq" id="XP_065644803.1">
    <property type="nucleotide sequence ID" value="XM_065788731.1"/>
</dbReference>
<feature type="transmembrane region" description="Helical" evidence="12">
    <location>
        <begin position="162"/>
        <end position="187"/>
    </location>
</feature>
<keyword evidence="5" id="KW-0681">Retinal protein</keyword>
<evidence type="ECO:0000313" key="14">
    <source>
        <dbReference type="Proteomes" id="UP001652625"/>
    </source>
</evidence>
<name>A0ABM4B7G8_HYDVU</name>
<organism evidence="14 15">
    <name type="scientific">Hydra vulgaris</name>
    <name type="common">Hydra</name>
    <name type="synonym">Hydra attenuata</name>
    <dbReference type="NCBI Taxonomy" id="6087"/>
    <lineage>
        <taxon>Eukaryota</taxon>
        <taxon>Metazoa</taxon>
        <taxon>Cnidaria</taxon>
        <taxon>Hydrozoa</taxon>
        <taxon>Hydroidolina</taxon>
        <taxon>Anthoathecata</taxon>
        <taxon>Aplanulata</taxon>
        <taxon>Hydridae</taxon>
        <taxon>Hydra</taxon>
    </lineage>
</organism>